<dbReference type="STRING" id="1314674.A0A0D7BI84"/>
<feature type="repeat" description="WD" evidence="5">
    <location>
        <begin position="301"/>
        <end position="342"/>
    </location>
</feature>
<dbReference type="GO" id="GO:0034511">
    <property type="term" value="F:U3 snoRNA binding"/>
    <property type="evidence" value="ECO:0007669"/>
    <property type="project" value="InterPro"/>
</dbReference>
<keyword evidence="9" id="KW-1185">Reference proteome</keyword>
<feature type="repeat" description="WD" evidence="5">
    <location>
        <begin position="151"/>
        <end position="192"/>
    </location>
</feature>
<feature type="compositionally biased region" description="Acidic residues" evidence="7">
    <location>
        <begin position="45"/>
        <end position="60"/>
    </location>
</feature>
<keyword evidence="2 5" id="KW-0853">WD repeat</keyword>
<evidence type="ECO:0000256" key="2">
    <source>
        <dbReference type="ARBA" id="ARBA00022574"/>
    </source>
</evidence>
<dbReference type="GO" id="GO:0032040">
    <property type="term" value="C:small-subunit processome"/>
    <property type="evidence" value="ECO:0007669"/>
    <property type="project" value="TreeGrafter"/>
</dbReference>
<feature type="coiled-coil region" evidence="6">
    <location>
        <begin position="94"/>
        <end position="121"/>
    </location>
</feature>
<dbReference type="InterPro" id="IPR020472">
    <property type="entry name" value="WD40_PAC1"/>
</dbReference>
<dbReference type="Pfam" id="PF00400">
    <property type="entry name" value="WD40"/>
    <property type="match status" value="5"/>
</dbReference>
<feature type="region of interest" description="Disordered" evidence="7">
    <location>
        <begin position="1"/>
        <end position="85"/>
    </location>
</feature>
<feature type="compositionally biased region" description="Acidic residues" evidence="7">
    <location>
        <begin position="68"/>
        <end position="81"/>
    </location>
</feature>
<dbReference type="InterPro" id="IPR039241">
    <property type="entry name" value="Rrp9-like"/>
</dbReference>
<name>A0A0D7BI84_9AGAR</name>
<proteinExistence type="predicted"/>
<evidence type="ECO:0000256" key="3">
    <source>
        <dbReference type="ARBA" id="ARBA00022737"/>
    </source>
</evidence>
<protein>
    <submittedName>
        <fullName evidence="8">WD40 repeat-like protein</fullName>
    </submittedName>
</protein>
<dbReference type="InterPro" id="IPR036322">
    <property type="entry name" value="WD40_repeat_dom_sf"/>
</dbReference>
<dbReference type="EMBL" id="KN880476">
    <property type="protein sequence ID" value="KIY69945.1"/>
    <property type="molecule type" value="Genomic_DNA"/>
</dbReference>
<evidence type="ECO:0000256" key="6">
    <source>
        <dbReference type="SAM" id="Coils"/>
    </source>
</evidence>
<evidence type="ECO:0000313" key="9">
    <source>
        <dbReference type="Proteomes" id="UP000054007"/>
    </source>
</evidence>
<dbReference type="SMART" id="SM00320">
    <property type="entry name" value="WD40"/>
    <property type="match status" value="6"/>
</dbReference>
<accession>A0A0D7BI84</accession>
<dbReference type="Gene3D" id="2.130.10.10">
    <property type="entry name" value="YVTN repeat-like/Quinoprotein amine dehydrogenase"/>
    <property type="match status" value="2"/>
</dbReference>
<dbReference type="SUPFAM" id="SSF50978">
    <property type="entry name" value="WD40 repeat-like"/>
    <property type="match status" value="1"/>
</dbReference>
<dbReference type="InterPro" id="IPR015943">
    <property type="entry name" value="WD40/YVTN_repeat-like_dom_sf"/>
</dbReference>
<keyword evidence="3" id="KW-0677">Repeat</keyword>
<dbReference type="OrthoDB" id="189968at2759"/>
<dbReference type="PROSITE" id="PS50294">
    <property type="entry name" value="WD_REPEATS_REGION"/>
    <property type="match status" value="1"/>
</dbReference>
<keyword evidence="6" id="KW-0175">Coiled coil</keyword>
<evidence type="ECO:0000313" key="8">
    <source>
        <dbReference type="EMBL" id="KIY69945.1"/>
    </source>
</evidence>
<evidence type="ECO:0000256" key="1">
    <source>
        <dbReference type="ARBA" id="ARBA00004123"/>
    </source>
</evidence>
<organism evidence="8 9">
    <name type="scientific">Cylindrobasidium torrendii FP15055 ss-10</name>
    <dbReference type="NCBI Taxonomy" id="1314674"/>
    <lineage>
        <taxon>Eukaryota</taxon>
        <taxon>Fungi</taxon>
        <taxon>Dikarya</taxon>
        <taxon>Basidiomycota</taxon>
        <taxon>Agaricomycotina</taxon>
        <taxon>Agaricomycetes</taxon>
        <taxon>Agaricomycetidae</taxon>
        <taxon>Agaricales</taxon>
        <taxon>Marasmiineae</taxon>
        <taxon>Physalacriaceae</taxon>
        <taxon>Cylindrobasidium</taxon>
    </lineage>
</organism>
<feature type="repeat" description="WD" evidence="5">
    <location>
        <begin position="212"/>
        <end position="253"/>
    </location>
</feature>
<dbReference type="PANTHER" id="PTHR19865:SF0">
    <property type="entry name" value="U3 SMALL NUCLEOLAR RNA-INTERACTING PROTEIN 2"/>
    <property type="match status" value="1"/>
</dbReference>
<dbReference type="PANTHER" id="PTHR19865">
    <property type="entry name" value="U3 SMALL NUCLEOLAR RNA INTERACTING PROTEIN 2"/>
    <property type="match status" value="1"/>
</dbReference>
<gene>
    <name evidence="8" type="ORF">CYLTODRAFT_392893</name>
</gene>
<reference evidence="8 9" key="1">
    <citation type="journal article" date="2015" name="Fungal Genet. Biol.">
        <title>Evolution of novel wood decay mechanisms in Agaricales revealed by the genome sequences of Fistulina hepatica and Cylindrobasidium torrendii.</title>
        <authorList>
            <person name="Floudas D."/>
            <person name="Held B.W."/>
            <person name="Riley R."/>
            <person name="Nagy L.G."/>
            <person name="Koehler G."/>
            <person name="Ransdell A.S."/>
            <person name="Younus H."/>
            <person name="Chow J."/>
            <person name="Chiniquy J."/>
            <person name="Lipzen A."/>
            <person name="Tritt A."/>
            <person name="Sun H."/>
            <person name="Haridas S."/>
            <person name="LaButti K."/>
            <person name="Ohm R.A."/>
            <person name="Kues U."/>
            <person name="Blanchette R.A."/>
            <person name="Grigoriev I.V."/>
            <person name="Minto R.E."/>
            <person name="Hibbett D.S."/>
        </authorList>
    </citation>
    <scope>NUCLEOTIDE SEQUENCE [LARGE SCALE GENOMIC DNA]</scope>
    <source>
        <strain evidence="8 9">FP15055 ss-10</strain>
    </source>
</reference>
<dbReference type="FunFam" id="2.130.10.10:FF:000899">
    <property type="entry name" value="Chromosome 15, whole genome shotgun sequence"/>
    <property type="match status" value="1"/>
</dbReference>
<dbReference type="PROSITE" id="PS50082">
    <property type="entry name" value="WD_REPEATS_2"/>
    <property type="match status" value="3"/>
</dbReference>
<dbReference type="InterPro" id="IPR001680">
    <property type="entry name" value="WD40_rpt"/>
</dbReference>
<evidence type="ECO:0000256" key="5">
    <source>
        <dbReference type="PROSITE-ProRule" id="PRU00221"/>
    </source>
</evidence>
<dbReference type="PRINTS" id="PR00320">
    <property type="entry name" value="GPROTEINBRPT"/>
</dbReference>
<dbReference type="AlphaFoldDB" id="A0A0D7BI84"/>
<keyword evidence="4" id="KW-0539">Nucleus</keyword>
<comment type="subcellular location">
    <subcellularLocation>
        <location evidence="1">Nucleus</location>
    </subcellularLocation>
</comment>
<sequence length="545" mass="60293">MPDPFFASQKNRKRKRPGDAGPSSSKKMPRNAKQNAPKGKRRDEELDSDKSDEETGNIDDMDLRAPSDDEVMEDEEDPDETPAEKRLRLAQLYLDSVKNEMKLADGELDAAEIDRERLSSRLKLDVLENTGKIHLFVADSFDFSQPPILRTKTGTSVVTAAIASDSGHTLFTAGKDGSITKWDLTTGKKEQVLAPHRQAKTKGKGKAVNPDIKGHTDEVLAMAISSDGRYLVSGGKDRRIVLWDAEKAEWIKAFFGPMCHKDTISALTFRKGSHQLYSAGLDRMVKVYDMSPSVQGYVETLYGHQDNIVGLDALRRETCVSVGARDKTVRYWKIVDESQLVFRGGGKSRVREVLEGALADDETEKVLSHKYIEGSLECVAMIDESTFLSGGDSGSICLWTTGKKKPIYTQPLCHGLNVVESATEGEVKTPRWITSLGTLRFSDLFASGSWDGEIRIWKLDPKLKGFSLLSTISAPGVVNSLQFVSPSNDFYTNATWAKQGETTDTKKDGRVLLVAGIGREHRLGRWLNVKDGWNRAMVVSLTPSS</sequence>
<evidence type="ECO:0000256" key="7">
    <source>
        <dbReference type="SAM" id="MobiDB-lite"/>
    </source>
</evidence>
<dbReference type="Proteomes" id="UP000054007">
    <property type="component" value="Unassembled WGS sequence"/>
</dbReference>
<evidence type="ECO:0000256" key="4">
    <source>
        <dbReference type="ARBA" id="ARBA00023242"/>
    </source>
</evidence>